<dbReference type="EMBL" id="DRBS01000322">
    <property type="protein sequence ID" value="HDD44941.1"/>
    <property type="molecule type" value="Genomic_DNA"/>
</dbReference>
<dbReference type="InterPro" id="IPR003731">
    <property type="entry name" value="Di-Nase_FeMo-co_biosynth"/>
</dbReference>
<sequence>MRIAIPANNGHLCAHFGHAPEFAIIDVINGKIESINYLIPPPHEPGILPAWMHELQVDVIICGGMGMRAQQFFNQYGIQVIVGAPEMPVEEVVKQYLAGTLEVGENICNH</sequence>
<comment type="caution">
    <text evidence="2">The sequence shown here is derived from an EMBL/GenBank/DDBJ whole genome shotgun (WGS) entry which is preliminary data.</text>
</comment>
<proteinExistence type="predicted"/>
<dbReference type="AlphaFoldDB" id="A0A7C0Y5J0"/>
<dbReference type="Pfam" id="PF02579">
    <property type="entry name" value="Nitro_FeMo-Co"/>
    <property type="match status" value="1"/>
</dbReference>
<dbReference type="Gene3D" id="3.30.420.130">
    <property type="entry name" value="Dinitrogenase iron-molybdenum cofactor biosynthesis domain"/>
    <property type="match status" value="1"/>
</dbReference>
<dbReference type="CDD" id="cd00851">
    <property type="entry name" value="MTH1175"/>
    <property type="match status" value="1"/>
</dbReference>
<evidence type="ECO:0000313" key="2">
    <source>
        <dbReference type="EMBL" id="HDD44941.1"/>
    </source>
</evidence>
<dbReference type="SUPFAM" id="SSF53146">
    <property type="entry name" value="Nitrogenase accessory factor-like"/>
    <property type="match status" value="1"/>
</dbReference>
<accession>A0A7C0Y5J0</accession>
<dbReference type="PANTHER" id="PTHR42983">
    <property type="entry name" value="DINITROGENASE IRON-MOLYBDENUM COFACTOR PROTEIN-RELATED"/>
    <property type="match status" value="1"/>
</dbReference>
<name>A0A7C0Y5J0_DESA2</name>
<dbReference type="InterPro" id="IPR036105">
    <property type="entry name" value="DiNase_FeMo-co_biosyn_sf"/>
</dbReference>
<protein>
    <submittedName>
        <fullName evidence="2">ATPase</fullName>
    </submittedName>
</protein>
<feature type="domain" description="Dinitrogenase iron-molybdenum cofactor biosynthesis" evidence="1">
    <location>
        <begin position="9"/>
        <end position="97"/>
    </location>
</feature>
<evidence type="ECO:0000259" key="1">
    <source>
        <dbReference type="Pfam" id="PF02579"/>
    </source>
</evidence>
<organism evidence="2">
    <name type="scientific">Desulfofervidus auxilii</name>
    <dbReference type="NCBI Taxonomy" id="1621989"/>
    <lineage>
        <taxon>Bacteria</taxon>
        <taxon>Pseudomonadati</taxon>
        <taxon>Thermodesulfobacteriota</taxon>
        <taxon>Candidatus Desulfofervidia</taxon>
        <taxon>Candidatus Desulfofervidales</taxon>
        <taxon>Candidatus Desulfofervidaceae</taxon>
        <taxon>Candidatus Desulfofervidus</taxon>
    </lineage>
</organism>
<dbReference type="Proteomes" id="UP000886289">
    <property type="component" value="Unassembled WGS sequence"/>
</dbReference>
<dbReference type="InterPro" id="IPR033913">
    <property type="entry name" value="MTH1175_dom"/>
</dbReference>
<dbReference type="PANTHER" id="PTHR42983:SF1">
    <property type="entry name" value="IRON-MOLYBDENUM PROTEIN"/>
    <property type="match status" value="1"/>
</dbReference>
<gene>
    <name evidence="2" type="ORF">ENG63_08805</name>
</gene>
<reference evidence="2" key="1">
    <citation type="journal article" date="2020" name="mSystems">
        <title>Genome- and Community-Level Interaction Insights into Carbon Utilization and Element Cycling Functions of Hydrothermarchaeota in Hydrothermal Sediment.</title>
        <authorList>
            <person name="Zhou Z."/>
            <person name="Liu Y."/>
            <person name="Xu W."/>
            <person name="Pan J."/>
            <person name="Luo Z.H."/>
            <person name="Li M."/>
        </authorList>
    </citation>
    <scope>NUCLEOTIDE SEQUENCE [LARGE SCALE GENOMIC DNA]</scope>
    <source>
        <strain evidence="2">HyVt-233</strain>
    </source>
</reference>